<gene>
    <name evidence="1" type="ORF">BD410DRAFT_791949</name>
</gene>
<sequence length="66" mass="6913">MFPTDRAGDRTSGFMSSSINADVVDDMAELERAVASGLSFVSVSTMVFSDSQVGPHVAPNSAMNIT</sequence>
<protein>
    <submittedName>
        <fullName evidence="1">Uncharacterized protein</fullName>
    </submittedName>
</protein>
<dbReference type="AlphaFoldDB" id="A0A4Y7PX16"/>
<feature type="non-terminal residue" evidence="1">
    <location>
        <position position="66"/>
    </location>
</feature>
<evidence type="ECO:0000313" key="1">
    <source>
        <dbReference type="EMBL" id="TDL19568.1"/>
    </source>
</evidence>
<reference evidence="1 2" key="1">
    <citation type="submission" date="2018-06" db="EMBL/GenBank/DDBJ databases">
        <title>A transcriptomic atlas of mushroom development highlights an independent origin of complex multicellularity.</title>
        <authorList>
            <consortium name="DOE Joint Genome Institute"/>
            <person name="Krizsan K."/>
            <person name="Almasi E."/>
            <person name="Merenyi Z."/>
            <person name="Sahu N."/>
            <person name="Viragh M."/>
            <person name="Koszo T."/>
            <person name="Mondo S."/>
            <person name="Kiss B."/>
            <person name="Balint B."/>
            <person name="Kues U."/>
            <person name="Barry K."/>
            <person name="Hegedus J.C."/>
            <person name="Henrissat B."/>
            <person name="Johnson J."/>
            <person name="Lipzen A."/>
            <person name="Ohm R."/>
            <person name="Nagy I."/>
            <person name="Pangilinan J."/>
            <person name="Yan J."/>
            <person name="Xiong Y."/>
            <person name="Grigoriev I.V."/>
            <person name="Hibbett D.S."/>
            <person name="Nagy L.G."/>
        </authorList>
    </citation>
    <scope>NUCLEOTIDE SEQUENCE [LARGE SCALE GENOMIC DNA]</scope>
    <source>
        <strain evidence="1 2">SZMC22713</strain>
    </source>
</reference>
<accession>A0A4Y7PX16</accession>
<evidence type="ECO:0000313" key="2">
    <source>
        <dbReference type="Proteomes" id="UP000294933"/>
    </source>
</evidence>
<organism evidence="1 2">
    <name type="scientific">Rickenella mellea</name>
    <dbReference type="NCBI Taxonomy" id="50990"/>
    <lineage>
        <taxon>Eukaryota</taxon>
        <taxon>Fungi</taxon>
        <taxon>Dikarya</taxon>
        <taxon>Basidiomycota</taxon>
        <taxon>Agaricomycotina</taxon>
        <taxon>Agaricomycetes</taxon>
        <taxon>Hymenochaetales</taxon>
        <taxon>Rickenellaceae</taxon>
        <taxon>Rickenella</taxon>
    </lineage>
</organism>
<proteinExistence type="predicted"/>
<dbReference type="EMBL" id="ML170195">
    <property type="protein sequence ID" value="TDL19568.1"/>
    <property type="molecule type" value="Genomic_DNA"/>
</dbReference>
<dbReference type="VEuPathDB" id="FungiDB:BD410DRAFT_791949"/>
<name>A0A4Y7PX16_9AGAM</name>
<keyword evidence="2" id="KW-1185">Reference proteome</keyword>
<dbReference type="Proteomes" id="UP000294933">
    <property type="component" value="Unassembled WGS sequence"/>
</dbReference>